<name>A0A5C1YG85_9MICO</name>
<reference evidence="2 3" key="1">
    <citation type="submission" date="2019-09" db="EMBL/GenBank/DDBJ databases">
        <title>Genome sequencing of strain KACC 19306.</title>
        <authorList>
            <person name="Heo J."/>
            <person name="Kim S.-J."/>
            <person name="Kim J.-S."/>
            <person name="Hong S.-B."/>
            <person name="Kwon S.-W."/>
        </authorList>
    </citation>
    <scope>NUCLEOTIDE SEQUENCE [LARGE SCALE GENOMIC DNA]</scope>
    <source>
        <strain evidence="2 3">KACC 19306</strain>
    </source>
</reference>
<dbReference type="AlphaFoldDB" id="A0A5C1YG85"/>
<dbReference type="Proteomes" id="UP000324678">
    <property type="component" value="Chromosome"/>
</dbReference>
<sequence>MSMTIDDLPRVSECAVLGCSYNDHSSCHAAAVTIAGGVGDAECATFIPLGSKGGLDKVVSHVGACQRAECVHNSSLECTAAAVRVGPGADAADCLTYQPR</sequence>
<dbReference type="Pfam" id="PF07561">
    <property type="entry name" value="DUF1540"/>
    <property type="match status" value="2"/>
</dbReference>
<organism evidence="2 3">
    <name type="scientific">Agromyces intestinalis</name>
    <dbReference type="NCBI Taxonomy" id="2592652"/>
    <lineage>
        <taxon>Bacteria</taxon>
        <taxon>Bacillati</taxon>
        <taxon>Actinomycetota</taxon>
        <taxon>Actinomycetes</taxon>
        <taxon>Micrococcales</taxon>
        <taxon>Microbacteriaceae</taxon>
        <taxon>Agromyces</taxon>
    </lineage>
</organism>
<proteinExistence type="predicted"/>
<dbReference type="KEGG" id="ail:FLP10_04500"/>
<dbReference type="InterPro" id="IPR011437">
    <property type="entry name" value="DUF1540"/>
</dbReference>
<evidence type="ECO:0000313" key="3">
    <source>
        <dbReference type="Proteomes" id="UP000324678"/>
    </source>
</evidence>
<accession>A0A5C1YG85</accession>
<dbReference type="RefSeq" id="WP_149159785.1">
    <property type="nucleotide sequence ID" value="NZ_CP043505.1"/>
</dbReference>
<protein>
    <submittedName>
        <fullName evidence="2">DUF1540 domain-containing protein</fullName>
    </submittedName>
</protein>
<feature type="domain" description="DUF1540" evidence="1">
    <location>
        <begin position="65"/>
        <end position="96"/>
    </location>
</feature>
<evidence type="ECO:0000313" key="2">
    <source>
        <dbReference type="EMBL" id="QEO13762.1"/>
    </source>
</evidence>
<gene>
    <name evidence="2" type="ORF">FLP10_04500</name>
</gene>
<dbReference type="OrthoDB" id="3213529at2"/>
<feature type="domain" description="DUF1540" evidence="1">
    <location>
        <begin position="14"/>
        <end position="46"/>
    </location>
</feature>
<evidence type="ECO:0000259" key="1">
    <source>
        <dbReference type="Pfam" id="PF07561"/>
    </source>
</evidence>
<keyword evidence="3" id="KW-1185">Reference proteome</keyword>
<dbReference type="EMBL" id="CP043505">
    <property type="protein sequence ID" value="QEO13762.1"/>
    <property type="molecule type" value="Genomic_DNA"/>
</dbReference>